<organism evidence="2 3">
    <name type="scientific">Clostridium putrefaciens</name>
    <dbReference type="NCBI Taxonomy" id="99675"/>
    <lineage>
        <taxon>Bacteria</taxon>
        <taxon>Bacillati</taxon>
        <taxon>Bacillota</taxon>
        <taxon>Clostridia</taxon>
        <taxon>Eubacteriales</taxon>
        <taxon>Clostridiaceae</taxon>
        <taxon>Clostridium</taxon>
    </lineage>
</organism>
<dbReference type="RefSeq" id="WP_115641031.1">
    <property type="nucleotide sequence ID" value="NZ_UFWZ01000001.1"/>
</dbReference>
<feature type="transmembrane region" description="Helical" evidence="1">
    <location>
        <begin position="46"/>
        <end position="63"/>
    </location>
</feature>
<proteinExistence type="predicted"/>
<dbReference type="PANTHER" id="PTHR37304:SF1">
    <property type="entry name" value="MEMBRANE PROTEIN"/>
    <property type="match status" value="1"/>
</dbReference>
<keyword evidence="3" id="KW-1185">Reference proteome</keyword>
<keyword evidence="1" id="KW-0812">Transmembrane</keyword>
<feature type="transmembrane region" description="Helical" evidence="1">
    <location>
        <begin position="12"/>
        <end position="34"/>
    </location>
</feature>
<accession>A0A381J6W2</accession>
<evidence type="ECO:0000313" key="2">
    <source>
        <dbReference type="EMBL" id="SUY47024.1"/>
    </source>
</evidence>
<keyword evidence="1" id="KW-1133">Transmembrane helix</keyword>
<dbReference type="Proteomes" id="UP000254664">
    <property type="component" value="Unassembled WGS sequence"/>
</dbReference>
<dbReference type="OrthoDB" id="9812136at2"/>
<reference evidence="2 3" key="1">
    <citation type="submission" date="2018-06" db="EMBL/GenBank/DDBJ databases">
        <authorList>
            <consortium name="Pathogen Informatics"/>
            <person name="Doyle S."/>
        </authorList>
    </citation>
    <scope>NUCLEOTIDE SEQUENCE [LARGE SCALE GENOMIC DNA]</scope>
    <source>
        <strain evidence="2 3">NCTC9836</strain>
    </source>
</reference>
<dbReference type="AlphaFoldDB" id="A0A381J6W2"/>
<dbReference type="InterPro" id="IPR007211">
    <property type="entry name" value="DUF378"/>
</dbReference>
<protein>
    <submittedName>
        <fullName evidence="2">Duf378 domain-containing protein</fullName>
    </submittedName>
</protein>
<gene>
    <name evidence="2" type="ORF">NCTC9836_01349</name>
</gene>
<keyword evidence="1" id="KW-0472">Membrane</keyword>
<name>A0A381J6W2_9CLOT</name>
<dbReference type="EMBL" id="UFWZ01000001">
    <property type="protein sequence ID" value="SUY47024.1"/>
    <property type="molecule type" value="Genomic_DNA"/>
</dbReference>
<dbReference type="PANTHER" id="PTHR37304">
    <property type="entry name" value="MEMBRANE PROTEIN-RELATED"/>
    <property type="match status" value="1"/>
</dbReference>
<sequence>MYKLNVFDKISFILVIIGSINMGLIGVANINIFYLLFSSFDFVERLLYIIIGISGVNLLVFIFKTRLINFKEK</sequence>
<evidence type="ECO:0000256" key="1">
    <source>
        <dbReference type="SAM" id="Phobius"/>
    </source>
</evidence>
<dbReference type="Pfam" id="PF04070">
    <property type="entry name" value="DUF378"/>
    <property type="match status" value="1"/>
</dbReference>
<evidence type="ECO:0000313" key="3">
    <source>
        <dbReference type="Proteomes" id="UP000254664"/>
    </source>
</evidence>